<dbReference type="Proteomes" id="UP000401081">
    <property type="component" value="Unassembled WGS sequence"/>
</dbReference>
<evidence type="ECO:0000313" key="2">
    <source>
        <dbReference type="Proteomes" id="UP000401081"/>
    </source>
</evidence>
<dbReference type="EMBL" id="CAADJD010000021">
    <property type="protein sequence ID" value="VFS71493.1"/>
    <property type="molecule type" value="Genomic_DNA"/>
</dbReference>
<evidence type="ECO:0000313" key="1">
    <source>
        <dbReference type="EMBL" id="VFS71493.1"/>
    </source>
</evidence>
<proteinExistence type="predicted"/>
<sequence>MAQGCVVRQLLTSPGQSSFDGLHQTINVALEYDAIIYDGCNFIDNLWGSEAGIRN</sequence>
<gene>
    <name evidence="1" type="ORF">NCTC12993_04659</name>
</gene>
<protein>
    <submittedName>
        <fullName evidence="1">Uncharacterized protein</fullName>
    </submittedName>
</protein>
<accession>A0A485BH62</accession>
<organism evidence="1 2">
    <name type="scientific">Kluyvera cryocrescens</name>
    <name type="common">Kluyvera citrophila</name>
    <dbReference type="NCBI Taxonomy" id="580"/>
    <lineage>
        <taxon>Bacteria</taxon>
        <taxon>Pseudomonadati</taxon>
        <taxon>Pseudomonadota</taxon>
        <taxon>Gammaproteobacteria</taxon>
        <taxon>Enterobacterales</taxon>
        <taxon>Enterobacteriaceae</taxon>
        <taxon>Kluyvera</taxon>
    </lineage>
</organism>
<dbReference type="AlphaFoldDB" id="A0A485BH62"/>
<keyword evidence="2" id="KW-1185">Reference proteome</keyword>
<name>A0A485BH62_KLUCR</name>
<reference evidence="1 2" key="1">
    <citation type="submission" date="2019-03" db="EMBL/GenBank/DDBJ databases">
        <authorList>
            <consortium name="Pathogen Informatics"/>
        </authorList>
    </citation>
    <scope>NUCLEOTIDE SEQUENCE [LARGE SCALE GENOMIC DNA]</scope>
    <source>
        <strain evidence="1 2">NCTC12993</strain>
    </source>
</reference>